<protein>
    <submittedName>
        <fullName evidence="2">Uncharacterized protein</fullName>
    </submittedName>
</protein>
<dbReference type="HOGENOM" id="CLU_3014677_0_0_1"/>
<dbReference type="AlphaFoldDB" id="A0A0B4H4J8"/>
<sequence length="56" mass="5780">MAAAAPSATKLVIVASGTPSRSERRATAPRACSPAPRSTCPTSRPRTTKPSARWAS</sequence>
<dbReference type="EMBL" id="AZNH01000038">
    <property type="protein sequence ID" value="KID84716.1"/>
    <property type="molecule type" value="Genomic_DNA"/>
</dbReference>
<dbReference type="Proteomes" id="UP000031192">
    <property type="component" value="Unassembled WGS sequence"/>
</dbReference>
<evidence type="ECO:0000313" key="3">
    <source>
        <dbReference type="Proteomes" id="UP000031192"/>
    </source>
</evidence>
<evidence type="ECO:0000313" key="2">
    <source>
        <dbReference type="EMBL" id="KID84716.1"/>
    </source>
</evidence>
<keyword evidence="3" id="KW-1185">Reference proteome</keyword>
<gene>
    <name evidence="2" type="ORF">MGU_08061</name>
</gene>
<reference evidence="2 3" key="1">
    <citation type="journal article" date="2014" name="Proc. Natl. Acad. Sci. U.S.A.">
        <title>Trajectory and genomic determinants of fungal-pathogen speciation and host adaptation.</title>
        <authorList>
            <person name="Hu X."/>
            <person name="Xiao G."/>
            <person name="Zheng P."/>
            <person name="Shang Y."/>
            <person name="Su Y."/>
            <person name="Zhang X."/>
            <person name="Liu X."/>
            <person name="Zhan S."/>
            <person name="St Leger R.J."/>
            <person name="Wang C."/>
        </authorList>
    </citation>
    <scope>NUCLEOTIDE SEQUENCE [LARGE SCALE GENOMIC DNA]</scope>
    <source>
        <strain evidence="2 3">ARSEF 977</strain>
    </source>
</reference>
<accession>A0A0B4H4J8</accession>
<proteinExistence type="predicted"/>
<feature type="region of interest" description="Disordered" evidence="1">
    <location>
        <begin position="1"/>
        <end position="56"/>
    </location>
</feature>
<organism evidence="2 3">
    <name type="scientific">Metarhizium guizhouense (strain ARSEF 977)</name>
    <dbReference type="NCBI Taxonomy" id="1276136"/>
    <lineage>
        <taxon>Eukaryota</taxon>
        <taxon>Fungi</taxon>
        <taxon>Dikarya</taxon>
        <taxon>Ascomycota</taxon>
        <taxon>Pezizomycotina</taxon>
        <taxon>Sordariomycetes</taxon>
        <taxon>Hypocreomycetidae</taxon>
        <taxon>Hypocreales</taxon>
        <taxon>Clavicipitaceae</taxon>
        <taxon>Metarhizium</taxon>
    </lineage>
</organism>
<name>A0A0B4H4J8_METGA</name>
<comment type="caution">
    <text evidence="2">The sequence shown here is derived from an EMBL/GenBank/DDBJ whole genome shotgun (WGS) entry which is preliminary data.</text>
</comment>
<evidence type="ECO:0000256" key="1">
    <source>
        <dbReference type="SAM" id="MobiDB-lite"/>
    </source>
</evidence>
<feature type="compositionally biased region" description="Low complexity" evidence="1">
    <location>
        <begin position="32"/>
        <end position="56"/>
    </location>
</feature>